<dbReference type="Proteomes" id="UP001152795">
    <property type="component" value="Unassembled WGS sequence"/>
</dbReference>
<keyword evidence="1" id="KW-0732">Signal</keyword>
<feature type="non-terminal residue" evidence="5">
    <location>
        <position position="134"/>
    </location>
</feature>
<keyword evidence="3" id="KW-1015">Disulfide bond</keyword>
<accession>A0A6S7IKV9</accession>
<dbReference type="PANTHER" id="PTHR47653:SF1">
    <property type="entry name" value="DELETED IN MALIGNANT BRAIN TUMORS 1 PROTEIN"/>
    <property type="match status" value="1"/>
</dbReference>
<evidence type="ECO:0000256" key="1">
    <source>
        <dbReference type="ARBA" id="ARBA00022729"/>
    </source>
</evidence>
<dbReference type="PROSITE" id="PS00420">
    <property type="entry name" value="SRCR_1"/>
    <property type="match status" value="1"/>
</dbReference>
<name>A0A6S7IKV9_PARCT</name>
<sequence>MQPWKVLLGIALCSVIWSASQVVVWGWSPSLAVRLVGGSHDEGRVEVYYNGTWGTVCDDSWDIRDARVVCRQLGFPDAQSAYGSANFGQGNGQIWLDDVGCTGYESSLFSCSHSGVGSHNCHHSEDAGVRCNDT</sequence>
<dbReference type="InterPro" id="IPR036772">
    <property type="entry name" value="SRCR-like_dom_sf"/>
</dbReference>
<dbReference type="FunFam" id="3.10.250.10:FF:000011">
    <property type="entry name" value="Scavenger receptor class A member 5"/>
    <property type="match status" value="1"/>
</dbReference>
<dbReference type="PROSITE" id="PS50287">
    <property type="entry name" value="SRCR_2"/>
    <property type="match status" value="1"/>
</dbReference>
<dbReference type="GO" id="GO:0016020">
    <property type="term" value="C:membrane"/>
    <property type="evidence" value="ECO:0007669"/>
    <property type="project" value="InterPro"/>
</dbReference>
<dbReference type="Gene3D" id="3.10.250.10">
    <property type="entry name" value="SRCR-like domain"/>
    <property type="match status" value="1"/>
</dbReference>
<dbReference type="EMBL" id="CACRXK020009795">
    <property type="protein sequence ID" value="CAB4017973.1"/>
    <property type="molecule type" value="Genomic_DNA"/>
</dbReference>
<comment type="caution">
    <text evidence="5">The sequence shown here is derived from an EMBL/GenBank/DDBJ whole genome shotgun (WGS) entry which is preliminary data.</text>
</comment>
<evidence type="ECO:0000313" key="6">
    <source>
        <dbReference type="Proteomes" id="UP001152795"/>
    </source>
</evidence>
<dbReference type="PRINTS" id="PR00258">
    <property type="entry name" value="SPERACTRCPTR"/>
</dbReference>
<evidence type="ECO:0000256" key="2">
    <source>
        <dbReference type="ARBA" id="ARBA00022737"/>
    </source>
</evidence>
<dbReference type="InterPro" id="IPR053243">
    <property type="entry name" value="SJ_maturation_regulator"/>
</dbReference>
<evidence type="ECO:0000313" key="5">
    <source>
        <dbReference type="EMBL" id="CAB4017973.1"/>
    </source>
</evidence>
<evidence type="ECO:0000256" key="3">
    <source>
        <dbReference type="ARBA" id="ARBA00023157"/>
    </source>
</evidence>
<organism evidence="5 6">
    <name type="scientific">Paramuricea clavata</name>
    <name type="common">Red gorgonian</name>
    <name type="synonym">Violescent sea-whip</name>
    <dbReference type="NCBI Taxonomy" id="317549"/>
    <lineage>
        <taxon>Eukaryota</taxon>
        <taxon>Metazoa</taxon>
        <taxon>Cnidaria</taxon>
        <taxon>Anthozoa</taxon>
        <taxon>Octocorallia</taxon>
        <taxon>Malacalcyonacea</taxon>
        <taxon>Plexauridae</taxon>
        <taxon>Paramuricea</taxon>
    </lineage>
</organism>
<dbReference type="Pfam" id="PF00530">
    <property type="entry name" value="SRCR"/>
    <property type="match status" value="1"/>
</dbReference>
<keyword evidence="6" id="KW-1185">Reference proteome</keyword>
<keyword evidence="2" id="KW-0677">Repeat</keyword>
<dbReference type="OrthoDB" id="536948at2759"/>
<protein>
    <submittedName>
        <fullName evidence="5">Partial</fullName>
    </submittedName>
</protein>
<dbReference type="InterPro" id="IPR001190">
    <property type="entry name" value="SRCR"/>
</dbReference>
<dbReference type="SUPFAM" id="SSF56487">
    <property type="entry name" value="SRCR-like"/>
    <property type="match status" value="1"/>
</dbReference>
<reference evidence="5" key="1">
    <citation type="submission" date="2020-04" db="EMBL/GenBank/DDBJ databases">
        <authorList>
            <person name="Alioto T."/>
            <person name="Alioto T."/>
            <person name="Gomez Garrido J."/>
        </authorList>
    </citation>
    <scope>NUCLEOTIDE SEQUENCE</scope>
    <source>
        <strain evidence="5">A484AB</strain>
    </source>
</reference>
<evidence type="ECO:0000256" key="4">
    <source>
        <dbReference type="ARBA" id="ARBA00023180"/>
    </source>
</evidence>
<dbReference type="PANTHER" id="PTHR47653">
    <property type="entry name" value="PROTEIN BARK BEETLE"/>
    <property type="match status" value="1"/>
</dbReference>
<dbReference type="GO" id="GO:0045217">
    <property type="term" value="P:cell-cell junction maintenance"/>
    <property type="evidence" value="ECO:0007669"/>
    <property type="project" value="TreeGrafter"/>
</dbReference>
<dbReference type="AlphaFoldDB" id="A0A6S7IKV9"/>
<keyword evidence="4" id="KW-0325">Glycoprotein</keyword>
<proteinExistence type="predicted"/>
<dbReference type="SMART" id="SM00202">
    <property type="entry name" value="SR"/>
    <property type="match status" value="1"/>
</dbReference>
<gene>
    <name evidence="5" type="ORF">PACLA_8A071005</name>
</gene>